<feature type="compositionally biased region" description="Acidic residues" evidence="1">
    <location>
        <begin position="185"/>
        <end position="198"/>
    </location>
</feature>
<dbReference type="InterPro" id="IPR052342">
    <property type="entry name" value="MCH/BMMD"/>
</dbReference>
<dbReference type="eggNOG" id="arCOG00774">
    <property type="taxonomic scope" value="Archaea"/>
</dbReference>
<keyword evidence="3" id="KW-1185">Reference proteome</keyword>
<dbReference type="Gene3D" id="3.10.129.10">
    <property type="entry name" value="Hotdog Thioesterase"/>
    <property type="match status" value="1"/>
</dbReference>
<reference evidence="2" key="1">
    <citation type="submission" date="2011-09" db="EMBL/GenBank/DDBJ databases">
        <title>Complete sequence of Halovivax ruber XH-70.</title>
        <authorList>
            <consortium name="US DOE Joint Genome Institute"/>
            <person name="Lucas S."/>
            <person name="Han J."/>
            <person name="Lapidus A."/>
            <person name="Cheng J.-F."/>
            <person name="Goodwin L."/>
            <person name="Pitluck S."/>
            <person name="Peters L."/>
            <person name="Mikhailova N."/>
            <person name="Davenport K."/>
            <person name="Detter J.C."/>
            <person name="Han C."/>
            <person name="Tapia R."/>
            <person name="Land M."/>
            <person name="Hauser L."/>
            <person name="Kyrpides N."/>
            <person name="Ivanova N."/>
            <person name="Pagani I."/>
            <person name="Sproer C."/>
            <person name="Anderson I."/>
            <person name="Woyke T."/>
        </authorList>
    </citation>
    <scope>NUCLEOTIDE SEQUENCE</scope>
    <source>
        <strain evidence="2">XH-70</strain>
    </source>
</reference>
<accession>L0ID54</accession>
<sequence>MTDWTDPETFGHVLDHSETLETGHYAEFFDEGDVIEHDPGLVLSQWGTELWTSQTLNHDPTYWRTDRAADADFDERPIHPDYLLAATLGITVEDLSEKGGYFLGRTNGRFHRDVYPGTELRVESEVLSVEESGSRPSYAIVTWRTTGLDAETGEPLCSYDRTNMIPRREPARVTDGGPASADEASGAEEAEGGAEAEEGEAKKEGEREEEGADIPSGPFVAPEGPHFEDFVATLETATDHDGVAAYRHERGRTIDDVTVATLPLSTLNTAKQHHNVDAMADAPSGDIVAYGDVSRSIALGHARSDEATYRDLGFDDERFHTFVTPGDTIYGFTRVLETVELSSTDGSTPSPLSAFDGEIPADRAGLVRFQHIAFNQRDEPVYSGRRLAAIQTRP</sequence>
<dbReference type="PANTHER" id="PTHR43664">
    <property type="entry name" value="MONOAMINE OXIDASE-RELATED"/>
    <property type="match status" value="1"/>
</dbReference>
<dbReference type="GeneID" id="14376336"/>
<feature type="region of interest" description="Disordered" evidence="1">
    <location>
        <begin position="154"/>
        <end position="225"/>
    </location>
</feature>
<dbReference type="KEGG" id="hru:Halru_1549"/>
<dbReference type="NCBIfam" id="NF041625">
    <property type="entry name" value="methfumCoahyd_Halo"/>
    <property type="match status" value="1"/>
</dbReference>
<dbReference type="Proteomes" id="UP000010846">
    <property type="component" value="Chromosome"/>
</dbReference>
<dbReference type="OrthoDB" id="299166at2157"/>
<gene>
    <name evidence="2" type="ordered locus">Halru_1549</name>
</gene>
<dbReference type="SUPFAM" id="SSF54637">
    <property type="entry name" value="Thioesterase/thiol ester dehydrase-isomerase"/>
    <property type="match status" value="2"/>
</dbReference>
<evidence type="ECO:0000313" key="2">
    <source>
        <dbReference type="EMBL" id="AGB16156.1"/>
    </source>
</evidence>
<dbReference type="AlphaFoldDB" id="L0ID54"/>
<dbReference type="STRING" id="797302.Halru_1549"/>
<protein>
    <submittedName>
        <fullName evidence="2">Acyl dehydratase</fullName>
    </submittedName>
</protein>
<dbReference type="InterPro" id="IPR045672">
    <property type="entry name" value="MC_hydratase_acr"/>
</dbReference>
<evidence type="ECO:0000313" key="3">
    <source>
        <dbReference type="Proteomes" id="UP000010846"/>
    </source>
</evidence>
<dbReference type="CDD" id="cd03451">
    <property type="entry name" value="FkbR2"/>
    <property type="match status" value="1"/>
</dbReference>
<dbReference type="Pfam" id="PF19315">
    <property type="entry name" value="MC_hydratase"/>
    <property type="match status" value="1"/>
</dbReference>
<dbReference type="EMBL" id="CP003050">
    <property type="protein sequence ID" value="AGB16156.1"/>
    <property type="molecule type" value="Genomic_DNA"/>
</dbReference>
<evidence type="ECO:0000256" key="1">
    <source>
        <dbReference type="SAM" id="MobiDB-lite"/>
    </source>
</evidence>
<dbReference type="InterPro" id="IPR029069">
    <property type="entry name" value="HotDog_dom_sf"/>
</dbReference>
<dbReference type="InterPro" id="IPR048274">
    <property type="entry name" value="MC_hydratase"/>
</dbReference>
<proteinExistence type="predicted"/>
<dbReference type="PANTHER" id="PTHR43664:SF1">
    <property type="entry name" value="BETA-METHYLMALYL-COA DEHYDRATASE"/>
    <property type="match status" value="1"/>
</dbReference>
<organism evidence="2 3">
    <name type="scientific">Halovivax ruber (strain DSM 18193 / JCM 13892 / XH-70)</name>
    <dbReference type="NCBI Taxonomy" id="797302"/>
    <lineage>
        <taxon>Archaea</taxon>
        <taxon>Methanobacteriati</taxon>
        <taxon>Methanobacteriota</taxon>
        <taxon>Stenosarchaea group</taxon>
        <taxon>Halobacteria</taxon>
        <taxon>Halobacteriales</taxon>
        <taxon>Natrialbaceae</taxon>
        <taxon>Halovivax</taxon>
    </lineage>
</organism>
<dbReference type="GO" id="GO:0016829">
    <property type="term" value="F:lyase activity"/>
    <property type="evidence" value="ECO:0007669"/>
    <property type="project" value="InterPro"/>
</dbReference>
<name>L0ID54_HALRX</name>
<dbReference type="eggNOG" id="arCOG00775">
    <property type="taxonomic scope" value="Archaea"/>
</dbReference>
<dbReference type="HOGENOM" id="CLU_777564_0_0_2"/>
<dbReference type="RefSeq" id="WP_015300798.1">
    <property type="nucleotide sequence ID" value="NC_019964.1"/>
</dbReference>
<feature type="compositionally biased region" description="Low complexity" evidence="1">
    <location>
        <begin position="175"/>
        <end position="184"/>
    </location>
</feature>